<keyword evidence="8" id="KW-1185">Reference proteome</keyword>
<keyword evidence="3" id="KW-0675">Receptor</keyword>
<dbReference type="Gene3D" id="1.10.565.10">
    <property type="entry name" value="Retinoid X Receptor"/>
    <property type="match status" value="1"/>
</dbReference>
<accession>E4XLU9</accession>
<dbReference type="EMBL" id="FN653072">
    <property type="protein sequence ID" value="CBY19778.1"/>
    <property type="molecule type" value="Genomic_DNA"/>
</dbReference>
<feature type="region of interest" description="Disordered" evidence="5">
    <location>
        <begin position="25"/>
        <end position="115"/>
    </location>
</feature>
<sequence>MHEKQIWAVQQPNFAQRVKAECGHCGRDGAGPPRPPRPREFFVFDPRARPRPREISISGPRARHFWPPHPPAPAGNFDRPPRPPRPRQISIFGPRARPRPRQISISGPRARPRPQEISIFGPRARRARGKSAGFFNTKNHLLSLEIVTSRMVDMGTSQSEDDESISTSAELSPETAQLRAGLKTFRMLLAEFSGKSLYNCIRWVKHQPYLSAVPKENKIAMLEDYWAAFIMLEITDWLTPMIKAQIQLTSAEQPLCFWELVDEVQNLNLTEKINTRCLLVLNAMSVWFNTNSIHEVTSNSLVSRVRDVDKDFIERMLFNNMFEMPISSVITDIFDSV</sequence>
<gene>
    <name evidence="7" type="ORF">GSOID_T00014693001</name>
</gene>
<evidence type="ECO:0000256" key="3">
    <source>
        <dbReference type="ARBA" id="ARBA00023170"/>
    </source>
</evidence>
<dbReference type="InterPro" id="IPR035500">
    <property type="entry name" value="NHR-like_dom_sf"/>
</dbReference>
<proteinExistence type="predicted"/>
<protein>
    <recommendedName>
        <fullName evidence="6">NR LBD domain-containing protein</fullName>
    </recommendedName>
</protein>
<evidence type="ECO:0000259" key="6">
    <source>
        <dbReference type="PROSITE" id="PS51843"/>
    </source>
</evidence>
<keyword evidence="4" id="KW-0539">Nucleus</keyword>
<feature type="domain" description="NR LBD" evidence="6">
    <location>
        <begin position="160"/>
        <end position="337"/>
    </location>
</feature>
<evidence type="ECO:0000256" key="4">
    <source>
        <dbReference type="ARBA" id="ARBA00023242"/>
    </source>
</evidence>
<evidence type="ECO:0000256" key="1">
    <source>
        <dbReference type="ARBA" id="ARBA00023015"/>
    </source>
</evidence>
<evidence type="ECO:0000256" key="5">
    <source>
        <dbReference type="SAM" id="MobiDB-lite"/>
    </source>
</evidence>
<dbReference type="AlphaFoldDB" id="E4XLU9"/>
<evidence type="ECO:0000256" key="2">
    <source>
        <dbReference type="ARBA" id="ARBA00023163"/>
    </source>
</evidence>
<evidence type="ECO:0000313" key="7">
    <source>
        <dbReference type="EMBL" id="CBY19778.1"/>
    </source>
</evidence>
<keyword evidence="2" id="KW-0804">Transcription</keyword>
<organism evidence="7">
    <name type="scientific">Oikopleura dioica</name>
    <name type="common">Tunicate</name>
    <dbReference type="NCBI Taxonomy" id="34765"/>
    <lineage>
        <taxon>Eukaryota</taxon>
        <taxon>Metazoa</taxon>
        <taxon>Chordata</taxon>
        <taxon>Tunicata</taxon>
        <taxon>Appendicularia</taxon>
        <taxon>Copelata</taxon>
        <taxon>Oikopleuridae</taxon>
        <taxon>Oikopleura</taxon>
    </lineage>
</organism>
<reference evidence="7" key="1">
    <citation type="journal article" date="2010" name="Science">
        <title>Plasticity of animal genome architecture unmasked by rapid evolution of a pelagic tunicate.</title>
        <authorList>
            <person name="Denoeud F."/>
            <person name="Henriet S."/>
            <person name="Mungpakdee S."/>
            <person name="Aury J.M."/>
            <person name="Da Silva C."/>
            <person name="Brinkmann H."/>
            <person name="Mikhaleva J."/>
            <person name="Olsen L.C."/>
            <person name="Jubin C."/>
            <person name="Canestro C."/>
            <person name="Bouquet J.M."/>
            <person name="Danks G."/>
            <person name="Poulain J."/>
            <person name="Campsteijn C."/>
            <person name="Adamski M."/>
            <person name="Cross I."/>
            <person name="Yadetie F."/>
            <person name="Muffato M."/>
            <person name="Louis A."/>
            <person name="Butcher S."/>
            <person name="Tsagkogeorga G."/>
            <person name="Konrad A."/>
            <person name="Singh S."/>
            <person name="Jensen M.F."/>
            <person name="Cong E.H."/>
            <person name="Eikeseth-Otteraa H."/>
            <person name="Noel B."/>
            <person name="Anthouard V."/>
            <person name="Porcel B.M."/>
            <person name="Kachouri-Lafond R."/>
            <person name="Nishino A."/>
            <person name="Ugolini M."/>
            <person name="Chourrout P."/>
            <person name="Nishida H."/>
            <person name="Aasland R."/>
            <person name="Huzurbazar S."/>
            <person name="Westhof E."/>
            <person name="Delsuc F."/>
            <person name="Lehrach H."/>
            <person name="Reinhardt R."/>
            <person name="Weissenbach J."/>
            <person name="Roy S.W."/>
            <person name="Artiguenave F."/>
            <person name="Postlethwait J.H."/>
            <person name="Manak J.R."/>
            <person name="Thompson E.M."/>
            <person name="Jaillon O."/>
            <person name="Du Pasquier L."/>
            <person name="Boudinot P."/>
            <person name="Liberles D.A."/>
            <person name="Volff J.N."/>
            <person name="Philippe H."/>
            <person name="Lenhard B."/>
            <person name="Roest Crollius H."/>
            <person name="Wincker P."/>
            <person name="Chourrout D."/>
        </authorList>
    </citation>
    <scope>NUCLEOTIDE SEQUENCE [LARGE SCALE GENOMIC DNA]</scope>
</reference>
<keyword evidence="1" id="KW-0805">Transcription regulation</keyword>
<name>E4XLU9_OIKDI</name>
<dbReference type="Proteomes" id="UP000001307">
    <property type="component" value="Unassembled WGS sequence"/>
</dbReference>
<dbReference type="PROSITE" id="PS51843">
    <property type="entry name" value="NR_LBD"/>
    <property type="match status" value="1"/>
</dbReference>
<feature type="compositionally biased region" description="Basic and acidic residues" evidence="5">
    <location>
        <begin position="37"/>
        <end position="54"/>
    </location>
</feature>
<dbReference type="SUPFAM" id="SSF48508">
    <property type="entry name" value="Nuclear receptor ligand-binding domain"/>
    <property type="match status" value="1"/>
</dbReference>
<dbReference type="InterPro" id="IPR000536">
    <property type="entry name" value="Nucl_hrmn_rcpt_lig-bd"/>
</dbReference>
<evidence type="ECO:0000313" key="8">
    <source>
        <dbReference type="Proteomes" id="UP000001307"/>
    </source>
</evidence>
<dbReference type="InParanoid" id="E4XLU9"/>